<feature type="compositionally biased region" description="Acidic residues" evidence="1">
    <location>
        <begin position="355"/>
        <end position="364"/>
    </location>
</feature>
<feature type="compositionally biased region" description="Basic residues" evidence="1">
    <location>
        <begin position="340"/>
        <end position="349"/>
    </location>
</feature>
<accession>A0A9P1CXK4</accession>
<organism evidence="2">
    <name type="scientific">Cladocopium goreaui</name>
    <dbReference type="NCBI Taxonomy" id="2562237"/>
    <lineage>
        <taxon>Eukaryota</taxon>
        <taxon>Sar</taxon>
        <taxon>Alveolata</taxon>
        <taxon>Dinophyceae</taxon>
        <taxon>Suessiales</taxon>
        <taxon>Symbiodiniaceae</taxon>
        <taxon>Cladocopium</taxon>
    </lineage>
</organism>
<name>A0A9P1CXK4_9DINO</name>
<evidence type="ECO:0000313" key="4">
    <source>
        <dbReference type="EMBL" id="CAL4786822.1"/>
    </source>
</evidence>
<feature type="compositionally biased region" description="Low complexity" evidence="1">
    <location>
        <begin position="61"/>
        <end position="93"/>
    </location>
</feature>
<dbReference type="EMBL" id="CAMXCT020002645">
    <property type="protein sequence ID" value="CAL1152885.1"/>
    <property type="molecule type" value="Genomic_DNA"/>
</dbReference>
<dbReference type="EMBL" id="CAMXCT010002645">
    <property type="protein sequence ID" value="CAI3999510.1"/>
    <property type="molecule type" value="Genomic_DNA"/>
</dbReference>
<keyword evidence="5" id="KW-1185">Reference proteome</keyword>
<evidence type="ECO:0000313" key="2">
    <source>
        <dbReference type="EMBL" id="CAI3999510.1"/>
    </source>
</evidence>
<feature type="region of interest" description="Disordered" evidence="1">
    <location>
        <begin position="1518"/>
        <end position="1574"/>
    </location>
</feature>
<evidence type="ECO:0000313" key="3">
    <source>
        <dbReference type="EMBL" id="CAL1152885.1"/>
    </source>
</evidence>
<feature type="region of interest" description="Disordered" evidence="1">
    <location>
        <begin position="30"/>
        <end position="207"/>
    </location>
</feature>
<sequence length="1708" mass="189756">EIAQLWLQHRDDPRWQLIFVMMGLQDEVPEQKKLPDKQAPGVCESGAQPASAAAGVSGCESSGSGAKPASAAAGVSGCESSGSGAKPASAAQPAPAPKPSADGAGPSGSQPATSADPSTPPKKKKADPSSPATPAKGKGPKRVKGCRGVQFGQPQEVDTKLRGAKRRNLGSLVQIDSEPPTDGAPGSKDGAHELDVGQLPLEDGDMEEDEEEMNRGITRRSHKRTCWKKGKSESQKYIQAVKMYLTDIGITWPLFQRVHSRFAPMKKTSRCGEGGFVRLQAKLLAKEKLECEGCKSMLANHKFSHEDLKEATEQVLAGQRDPKDRFKEAVDNEGKEPTISKKRKGARKNQKGDEQDGEESEDNGPEACMKFLKQFEPWIQLLPAGSFGKKQPYRCIACTSRSQPQGRVGDLVEMRLGSVKHFLTQHTGCPTHDRNVKKMQRVELVKEKQKVDCQGLSIEDAETAGRLWVYRNEFALWASVANFKSCARHTYFHDANAGTWIVKSSDCEKQTLESEEMERHVCSACLALGAAHSVVRSPIRFTRKYYAAQLLSARMFQNEAGVDDVLAEIKSTTLYKQNDTKLKEIMQLETHRLQQWVRLSCASDGGGTDRYKLFMSTVVKPTLGINVGNIPSNLQDTVARFTAILRGSEAGEEDVIRLKVACSAIKGDLSRHPLICGLTLQCSRMMEKASRGIWCMTGRRSNCSEREAALVADAGQQLAMACGNHILAKEFGISSRLCKVHVEDLNAQSLPTPSLAVRHPEVLKENFILCDQRFPKPESAPQRRLMMAFDSTYLTTTLAQMQLHNSVGLVGGVWGPDGMDQSFLNLDDDIDVGKVVKASSLLEAVVWDPAALRKIPLSVCCVPVETNFTGPGSTLRGSYFMLELMGKILQESGNLLSAVTFDAHGSHSLIRRILHGQLSDVNLDDVKKMTFWKDLTFEPLLHDLPRLPIQKCVHKGEPFFGIPGVCHANKNTGGQLLSWLRTCYFGLYWADMTQSREHGMPPSVLGRENAMSDKCQAVLSNPFYLDCPLGSMETPWALRGALLHNVCVAMCVSSLLHRNMTLQDRAEAGLAGFLSLDLFRMVAEEKAEELAVPRGSLFMSGQTCFNIQGVALSATVLTLCKDANWHPWKQGTCRLSELPVEEWFSLLRRQSSSSQLSARGYFAAGARTMMKHGKLLNNEKPMERKPEKSLTEDEFRKCCERAFEGALKLVSFASELTEKELESKYRKLCQRDPENAFGFEEISPDDADEFLEGCFVQDDNQEDPAFKLLGSLQRESVLVDPEEDASVVDRSAFDDPEIDQMADADEMKELLREPEEVDETDQKTEFMPGNLLEAMTSGGCKWNSLFRYAVKLRSAPGGCDCRWISNARHVRRASSKLNWHQYNEMRIAEMNREKETAEYRSRTTRLAKWSELVTRANQDLQVAPGVPERIMPGNVVLFHLPDGNPNPGVEMGLVITVWRGVKQPKINTRATPCASCMAFRVVSLDMDGDHVVILTPESAEVLGRIPEMKQWKVAPTMTRGAKGRSLKKAMAQRAQKARRALTQPNKKKRRRRAMQTSKKSEKKKSDPVHLDTEEVSEATFRRTVQGREAIRAQIVELNELDRNAFPKSPAFSPQGSCRLKFQGAEKFTWDDVLRNAGPAIEHMYRHPRAAEAYGKVVFKHISAIKKKLQAKDPFRKGWLRLIKDILDYAAIASSNPSKSKDEHQTDDK</sequence>
<dbReference type="EMBL" id="CAMXCT030002645">
    <property type="protein sequence ID" value="CAL4786822.1"/>
    <property type="molecule type" value="Genomic_DNA"/>
</dbReference>
<evidence type="ECO:0000313" key="5">
    <source>
        <dbReference type="Proteomes" id="UP001152797"/>
    </source>
</evidence>
<reference evidence="2" key="1">
    <citation type="submission" date="2022-10" db="EMBL/GenBank/DDBJ databases">
        <authorList>
            <person name="Chen Y."/>
            <person name="Dougan E. K."/>
            <person name="Chan C."/>
            <person name="Rhodes N."/>
            <person name="Thang M."/>
        </authorList>
    </citation>
    <scope>NUCLEOTIDE SEQUENCE</scope>
</reference>
<comment type="caution">
    <text evidence="2">The sequence shown here is derived from an EMBL/GenBank/DDBJ whole genome shotgun (WGS) entry which is preliminary data.</text>
</comment>
<reference evidence="3" key="2">
    <citation type="submission" date="2024-04" db="EMBL/GenBank/DDBJ databases">
        <authorList>
            <person name="Chen Y."/>
            <person name="Shah S."/>
            <person name="Dougan E. K."/>
            <person name="Thang M."/>
            <person name="Chan C."/>
        </authorList>
    </citation>
    <scope>NUCLEOTIDE SEQUENCE [LARGE SCALE GENOMIC DNA]</scope>
</reference>
<gene>
    <name evidence="2" type="ORF">C1SCF055_LOCUS25702</name>
</gene>
<proteinExistence type="predicted"/>
<evidence type="ECO:0000256" key="1">
    <source>
        <dbReference type="SAM" id="MobiDB-lite"/>
    </source>
</evidence>
<feature type="non-terminal residue" evidence="2">
    <location>
        <position position="1708"/>
    </location>
</feature>
<protein>
    <submittedName>
        <fullName evidence="4">Iron-binding zinc finger CDGSH type domain-containing protein</fullName>
    </submittedName>
</protein>
<dbReference type="Proteomes" id="UP001152797">
    <property type="component" value="Unassembled WGS sequence"/>
</dbReference>
<feature type="compositionally biased region" description="Basic residues" evidence="1">
    <location>
        <begin position="1535"/>
        <end position="1553"/>
    </location>
</feature>
<feature type="compositionally biased region" description="Basic and acidic residues" evidence="1">
    <location>
        <begin position="320"/>
        <end position="339"/>
    </location>
</feature>
<feature type="compositionally biased region" description="Basic and acidic residues" evidence="1">
    <location>
        <begin position="1563"/>
        <end position="1572"/>
    </location>
</feature>
<feature type="region of interest" description="Disordered" evidence="1">
    <location>
        <begin position="314"/>
        <end position="365"/>
    </location>
</feature>